<feature type="compositionally biased region" description="Acidic residues" evidence="2">
    <location>
        <begin position="45"/>
        <end position="54"/>
    </location>
</feature>
<gene>
    <name evidence="4" type="ORF">CVLEPA_LOCUS12223</name>
</gene>
<feature type="region of interest" description="Disordered" evidence="2">
    <location>
        <begin position="1183"/>
        <end position="1202"/>
    </location>
</feature>
<feature type="coiled-coil region" evidence="1">
    <location>
        <begin position="881"/>
        <end position="946"/>
    </location>
</feature>
<dbReference type="Proteomes" id="UP001642483">
    <property type="component" value="Unassembled WGS sequence"/>
</dbReference>
<evidence type="ECO:0000313" key="4">
    <source>
        <dbReference type="EMBL" id="CAK8682000.1"/>
    </source>
</evidence>
<feature type="compositionally biased region" description="Low complexity" evidence="2">
    <location>
        <begin position="278"/>
        <end position="297"/>
    </location>
</feature>
<dbReference type="PANTHER" id="PTHR10337:SF6">
    <property type="entry name" value="CENTROSOMAL PROTEIN OF 152 KDA"/>
    <property type="match status" value="1"/>
</dbReference>
<evidence type="ECO:0000256" key="2">
    <source>
        <dbReference type="SAM" id="MobiDB-lite"/>
    </source>
</evidence>
<dbReference type="InterPro" id="IPR057659">
    <property type="entry name" value="CEP152_CC"/>
</dbReference>
<feature type="region of interest" description="Disordered" evidence="2">
    <location>
        <begin position="1309"/>
        <end position="1342"/>
    </location>
</feature>
<comment type="caution">
    <text evidence="4">The sequence shown here is derived from an EMBL/GenBank/DDBJ whole genome shotgun (WGS) entry which is preliminary data.</text>
</comment>
<dbReference type="InterPro" id="IPR051235">
    <property type="entry name" value="CEP152/SHC-Transforming"/>
</dbReference>
<sequence length="1342" mass="156457">MMSVIHPGSSINFDGADLQRSEEEEFQREDIKQQQELHELLSAELPDDLLDDDPCNGSHTFSGPHDQRSYENSCDGSREFSSQRDQQSYESSPGWRQQNNIDEGGSPAVHSNHQLNGSAPYYAHSNAPVQYMNGPNTYANSYSQDYTDAEKWQMQQRQQQFDHNPRFFHNIPMRNEGVGEYGYHDNNPTPEPDVYGFSERREAEGSEDFDAVRENHYQHYDNKMSMTLPSYSPGPNPMSNTPGKNVRLDAFSAPTSPYNNHYPMNYKPINRHQYIAESANTTQSSSQSKSDASIGSDYVDATDRPTLDERGDAGREVTQLRILYEARGKKIDKLTREISALQEETDREKRILNHQLAMEKDQRVGMSGSLEECQRLLVEKDRFMNDEEGRVKSLQIELETLKSAKVELVKKLEVSERTVENLQQEMAVLQRSDALERARQQHEAVLATSNERHEQEILEVTSMLDEVRRVADEKTEESEELRRRLKTALKDSEETLLEKTETINRLSRNLEDAQNHCQTLLAGSGENVFLQRQLSDVSNEKTSLDERNKVLQVELDELREQISMYESAYQLGVTPRPQSTEGLTDSYAELMGVKKKIDWKTPKAGVKFKGQTEDLVESLRHELERALANNKTKRDQVSELQNQVRELNDESRHWRGRVDDAEKQAKLALVKTSVTSSNRGQIDDLQREFEESLERVDVAEERSMRLEETCRDLKQQMCELVEQHDANKQEAVDRCERACMQLHEDSKRAIREEMLAECEQKMYEASVDHEGQILDLKKESDELSSELSEVKQSYVQVCSEKDNIEGRLRDKFEKEKEELLNKFAKDKEEIKASMEKEWDEIKKQKEKEQEQLKEDDVNTRIALAKVSWMEEHASLREESIRDALKAKEEELTKKIESLREQFEADKEKEFDQVVKQEKLQWEKAKDKEIQARLNELYEELKEDKQTAVTAATSIAQLNWMTEHQNNIEEECKQRMEEAQKLWQEEHDQIIDKRVKDALQKMQNKIEVLNEERDNIVKEELARAEREWKRKKEDALKRKEEEMKNELKRLQEFHQKDYEAFTAQHKMSLEKFLEGERSKQTIDSQGRECSLERDQLLHNHKMELERLQRVHDERCEEYRQEIKKLTSSCDAAGEQMTGACGDDVKDAIARLEEKHTEDTEKLKSRMKDEYRRWKRERSNLRSQLDQVKGQIASKPQETVPTGGGMDPAVFLELRQIYVGTLGSIKSEMLDFVRESRLHSMNALKREGERERHRVLERLKHRRRKVNDSVLPSFLVDAQSFYNTDRFPSKLLPDQPITAFPEGFQPIRFQSGAFRPTSSQSSSAVDPDQSKRGRSRDKKFWTNH</sequence>
<keyword evidence="5" id="KW-1185">Reference proteome</keyword>
<dbReference type="Pfam" id="PF25770">
    <property type="entry name" value="CC_CEP63-bind_CEP152"/>
    <property type="match status" value="1"/>
</dbReference>
<name>A0ABP0FS93_CLALP</name>
<feature type="domain" description="CEP152 CEP63 binding coiled coil" evidence="3">
    <location>
        <begin position="1211"/>
        <end position="1258"/>
    </location>
</feature>
<dbReference type="Pfam" id="PF25769">
    <property type="entry name" value="PLK4_bind_CEP152"/>
    <property type="match status" value="1"/>
</dbReference>
<keyword evidence="1" id="KW-0175">Coiled coil</keyword>
<feature type="coiled-coil region" evidence="1">
    <location>
        <begin position="773"/>
        <end position="855"/>
    </location>
</feature>
<proteinExistence type="predicted"/>
<feature type="region of interest" description="Disordered" evidence="2">
    <location>
        <begin position="278"/>
        <end position="310"/>
    </location>
</feature>
<feature type="compositionally biased region" description="Basic and acidic residues" evidence="2">
    <location>
        <begin position="28"/>
        <end position="41"/>
    </location>
</feature>
<dbReference type="InterPro" id="IPR057664">
    <property type="entry name" value="CEP152_PLK4_bind"/>
</dbReference>
<feature type="compositionally biased region" description="Polar residues" evidence="2">
    <location>
        <begin position="83"/>
        <end position="101"/>
    </location>
</feature>
<dbReference type="PANTHER" id="PTHR10337">
    <property type="entry name" value="SHC TRANSFORMING PROTEIN"/>
    <property type="match status" value="1"/>
</dbReference>
<evidence type="ECO:0000259" key="3">
    <source>
        <dbReference type="Pfam" id="PF25770"/>
    </source>
</evidence>
<reference evidence="4 5" key="1">
    <citation type="submission" date="2024-02" db="EMBL/GenBank/DDBJ databases">
        <authorList>
            <person name="Daric V."/>
            <person name="Darras S."/>
        </authorList>
    </citation>
    <scope>NUCLEOTIDE SEQUENCE [LARGE SCALE GENOMIC DNA]</scope>
</reference>
<feature type="compositionally biased region" description="Basic and acidic residues" evidence="2">
    <location>
        <begin position="301"/>
        <end position="310"/>
    </location>
</feature>
<dbReference type="EMBL" id="CAWYQH010000090">
    <property type="protein sequence ID" value="CAK8682000.1"/>
    <property type="molecule type" value="Genomic_DNA"/>
</dbReference>
<feature type="coiled-coil region" evidence="1">
    <location>
        <begin position="609"/>
        <end position="716"/>
    </location>
</feature>
<feature type="coiled-coil region" evidence="1">
    <location>
        <begin position="324"/>
        <end position="351"/>
    </location>
</feature>
<feature type="coiled-coil region" evidence="1">
    <location>
        <begin position="991"/>
        <end position="1055"/>
    </location>
</feature>
<evidence type="ECO:0000313" key="5">
    <source>
        <dbReference type="Proteomes" id="UP001642483"/>
    </source>
</evidence>
<organism evidence="4 5">
    <name type="scientific">Clavelina lepadiformis</name>
    <name type="common">Light-bulb sea squirt</name>
    <name type="synonym">Ascidia lepadiformis</name>
    <dbReference type="NCBI Taxonomy" id="159417"/>
    <lineage>
        <taxon>Eukaryota</taxon>
        <taxon>Metazoa</taxon>
        <taxon>Chordata</taxon>
        <taxon>Tunicata</taxon>
        <taxon>Ascidiacea</taxon>
        <taxon>Aplousobranchia</taxon>
        <taxon>Clavelinidae</taxon>
        <taxon>Clavelina</taxon>
    </lineage>
</organism>
<evidence type="ECO:0000256" key="1">
    <source>
        <dbReference type="SAM" id="Coils"/>
    </source>
</evidence>
<accession>A0ABP0FS93</accession>
<feature type="region of interest" description="Disordered" evidence="2">
    <location>
        <begin position="1"/>
        <end position="121"/>
    </location>
</feature>
<protein>
    <recommendedName>
        <fullName evidence="3">CEP152 CEP63 binding coiled coil domain-containing protein</fullName>
    </recommendedName>
</protein>
<feature type="coiled-coil region" evidence="1">
    <location>
        <begin position="384"/>
        <end position="568"/>
    </location>
</feature>